<organism evidence="1 2">
    <name type="scientific">Pseudomassariella vexata</name>
    <dbReference type="NCBI Taxonomy" id="1141098"/>
    <lineage>
        <taxon>Eukaryota</taxon>
        <taxon>Fungi</taxon>
        <taxon>Dikarya</taxon>
        <taxon>Ascomycota</taxon>
        <taxon>Pezizomycotina</taxon>
        <taxon>Sordariomycetes</taxon>
        <taxon>Xylariomycetidae</taxon>
        <taxon>Amphisphaeriales</taxon>
        <taxon>Pseudomassariaceae</taxon>
        <taxon>Pseudomassariella</taxon>
    </lineage>
</organism>
<dbReference type="OrthoDB" id="4767727at2759"/>
<dbReference type="AlphaFoldDB" id="A0A1Y2DKE1"/>
<dbReference type="InParanoid" id="A0A1Y2DKE1"/>
<evidence type="ECO:0000313" key="2">
    <source>
        <dbReference type="Proteomes" id="UP000193689"/>
    </source>
</evidence>
<keyword evidence="2" id="KW-1185">Reference proteome</keyword>
<protein>
    <submittedName>
        <fullName evidence="1">Uncharacterized protein</fullName>
    </submittedName>
</protein>
<gene>
    <name evidence="1" type="ORF">BCR38DRAFT_412741</name>
</gene>
<accession>A0A1Y2DKE1</accession>
<name>A0A1Y2DKE1_9PEZI</name>
<comment type="caution">
    <text evidence="1">The sequence shown here is derived from an EMBL/GenBank/DDBJ whole genome shotgun (WGS) entry which is preliminary data.</text>
</comment>
<evidence type="ECO:0000313" key="1">
    <source>
        <dbReference type="EMBL" id="ORY59748.1"/>
    </source>
</evidence>
<reference evidence="1 2" key="1">
    <citation type="submission" date="2016-07" db="EMBL/GenBank/DDBJ databases">
        <title>Pervasive Adenine N6-methylation of Active Genes in Fungi.</title>
        <authorList>
            <consortium name="DOE Joint Genome Institute"/>
            <person name="Mondo S.J."/>
            <person name="Dannebaum R.O."/>
            <person name="Kuo R.C."/>
            <person name="Labutti K."/>
            <person name="Haridas S."/>
            <person name="Kuo A."/>
            <person name="Salamov A."/>
            <person name="Ahrendt S.R."/>
            <person name="Lipzen A."/>
            <person name="Sullivan W."/>
            <person name="Andreopoulos W.B."/>
            <person name="Clum A."/>
            <person name="Lindquist E."/>
            <person name="Daum C."/>
            <person name="Ramamoorthy G.K."/>
            <person name="Gryganskyi A."/>
            <person name="Culley D."/>
            <person name="Magnuson J.K."/>
            <person name="James T.Y."/>
            <person name="O'Malley M.A."/>
            <person name="Stajich J.E."/>
            <person name="Spatafora J.W."/>
            <person name="Visel A."/>
            <person name="Grigoriev I.V."/>
        </authorList>
    </citation>
    <scope>NUCLEOTIDE SEQUENCE [LARGE SCALE GENOMIC DNA]</scope>
    <source>
        <strain evidence="1 2">CBS 129021</strain>
    </source>
</reference>
<sequence length="161" mass="17881">MQIRPQPQSPASRRVSTAFHSSPFTPKAAFLDPKLQQLLEVGVVILEDGQVPNNSPQFILPDLESGCRGLFFVKLDKTAEFRINHGGRCACLVKGKKDEVTPRLTPELSAHRGRLVRGEIEGMPKLKSRTAAMVVMKILMGMEVPEGFRIRDTRGNESITE</sequence>
<dbReference type="Proteomes" id="UP000193689">
    <property type="component" value="Unassembled WGS sequence"/>
</dbReference>
<dbReference type="RefSeq" id="XP_040712322.1">
    <property type="nucleotide sequence ID" value="XM_040858736.1"/>
</dbReference>
<dbReference type="GeneID" id="63774948"/>
<dbReference type="EMBL" id="MCFJ01000013">
    <property type="protein sequence ID" value="ORY59748.1"/>
    <property type="molecule type" value="Genomic_DNA"/>
</dbReference>
<proteinExistence type="predicted"/>